<organism evidence="1 2">
    <name type="scientific">Prevotella histicola F0411</name>
    <dbReference type="NCBI Taxonomy" id="857291"/>
    <lineage>
        <taxon>Bacteria</taxon>
        <taxon>Pseudomonadati</taxon>
        <taxon>Bacteroidota</taxon>
        <taxon>Bacteroidia</taxon>
        <taxon>Bacteroidales</taxon>
        <taxon>Prevotellaceae</taxon>
        <taxon>Prevotella</taxon>
    </lineage>
</organism>
<dbReference type="Proteomes" id="UP000004597">
    <property type="component" value="Unassembled WGS sequence"/>
</dbReference>
<evidence type="ECO:0000313" key="1">
    <source>
        <dbReference type="EMBL" id="EHG16264.1"/>
    </source>
</evidence>
<dbReference type="EMBL" id="AFXP01000009">
    <property type="protein sequence ID" value="EHG16264.1"/>
    <property type="molecule type" value="Genomic_DNA"/>
</dbReference>
<keyword evidence="2" id="KW-1185">Reference proteome</keyword>
<accession>G6AG73</accession>
<dbReference type="HOGENOM" id="CLU_056345_0_0_10"/>
<comment type="caution">
    <text evidence="1">The sequence shown here is derived from an EMBL/GenBank/DDBJ whole genome shotgun (WGS) entry which is preliminary data.</text>
</comment>
<name>G6AG73_9BACT</name>
<sequence>MGGEYYHEFVEKEFIAIGYNEIKLDELNRINPDDHVAIYQLRNRIVDIYQDPKRPGHIVSQLIRFCKHIHIGDVIVLPGPSSYEVSMCRVKGEVYEEKYLENMNSECPFEKRIPIKVIRTTPRLTLSPKTQFMFNSRHPISNIDDYATYIDNSMMDYYEKGDEIHVVLKIDTDEAVSASSFFDFYSLMSITENFCKENNITGTARETAMKVQMESKGLLHFISSNKHYLALLALGILFINGGGLKIHYGDLDIDLSTQGIFKSYSEYLDRKMDREMKESIKNSLDSLQIKTPKDFLKASIELYKVQSSKRKEY</sequence>
<reference evidence="1 2" key="1">
    <citation type="submission" date="2011-10" db="EMBL/GenBank/DDBJ databases">
        <title>The Genome Sequence of Prevotella histicola F0411.</title>
        <authorList>
            <consortium name="The Broad Institute Genome Sequencing Platform"/>
            <person name="Earl A."/>
            <person name="Ward D."/>
            <person name="Feldgarden M."/>
            <person name="Gevers D."/>
            <person name="Izard J."/>
            <person name="Ganesan A."/>
            <person name="Blanton J.M."/>
            <person name="Baranova O.V."/>
            <person name="Tanner A.C."/>
            <person name="Mathney J.M.J."/>
            <person name="Dewhirst F.E."/>
            <person name="Young S.K."/>
            <person name="Zeng Q."/>
            <person name="Gargeya S."/>
            <person name="Fitzgerald M."/>
            <person name="Haas B."/>
            <person name="Abouelleil A."/>
            <person name="Alvarado L."/>
            <person name="Arachchi H.M."/>
            <person name="Berlin A."/>
            <person name="Brown A."/>
            <person name="Chapman S.B."/>
            <person name="Chen Z."/>
            <person name="Dunbar C."/>
            <person name="Freedman E."/>
            <person name="Gearin G."/>
            <person name="Gellesch M."/>
            <person name="Goldberg J."/>
            <person name="Griggs A."/>
            <person name="Gujja S."/>
            <person name="Heiman D."/>
            <person name="Howarth C."/>
            <person name="Larson L."/>
            <person name="Lui A."/>
            <person name="MacDonald P.J.P."/>
            <person name="Montmayeur A."/>
            <person name="Murphy C."/>
            <person name="Neiman D."/>
            <person name="Pearson M."/>
            <person name="Priest M."/>
            <person name="Roberts A."/>
            <person name="Saif S."/>
            <person name="Shea T."/>
            <person name="Shenoy N."/>
            <person name="Sisk P."/>
            <person name="Stolte C."/>
            <person name="Sykes S."/>
            <person name="Wortman J."/>
            <person name="Nusbaum C."/>
            <person name="Birren B."/>
        </authorList>
    </citation>
    <scope>NUCLEOTIDE SEQUENCE [LARGE SCALE GENOMIC DNA]</scope>
    <source>
        <strain evidence="1 2">F0411</strain>
    </source>
</reference>
<gene>
    <name evidence="1" type="ORF">HMPREF9138_01100</name>
</gene>
<dbReference type="AlphaFoldDB" id="G6AG73"/>
<protein>
    <submittedName>
        <fullName evidence="1">Uncharacterized protein</fullName>
    </submittedName>
</protein>
<dbReference type="PATRIC" id="fig|857291.3.peg.1095"/>
<dbReference type="STRING" id="857291.HMPREF9138_01100"/>
<evidence type="ECO:0000313" key="2">
    <source>
        <dbReference type="Proteomes" id="UP000004597"/>
    </source>
</evidence>
<proteinExistence type="predicted"/>